<dbReference type="PROSITE" id="PS51194">
    <property type="entry name" value="HELICASE_CTER"/>
    <property type="match status" value="1"/>
</dbReference>
<dbReference type="InterPro" id="IPR050079">
    <property type="entry name" value="DEAD_box_RNA_helicase"/>
</dbReference>
<dbReference type="InterPro" id="IPR044742">
    <property type="entry name" value="DEAD/DEAH_RhlB"/>
</dbReference>
<dbReference type="InterPro" id="IPR014001">
    <property type="entry name" value="Helicase_ATP-bd"/>
</dbReference>
<organism evidence="12 13">
    <name type="scientific">Candidatus Polarisedimenticola svalbardensis</name>
    <dbReference type="NCBI Taxonomy" id="2886004"/>
    <lineage>
        <taxon>Bacteria</taxon>
        <taxon>Pseudomonadati</taxon>
        <taxon>Acidobacteriota</taxon>
        <taxon>Candidatus Polarisedimenticolia</taxon>
        <taxon>Candidatus Polarisedimenticolales</taxon>
        <taxon>Candidatus Polarisedimenticolaceae</taxon>
        <taxon>Candidatus Polarisedimenticola</taxon>
    </lineage>
</organism>
<dbReference type="InterPro" id="IPR011545">
    <property type="entry name" value="DEAD/DEAH_box_helicase_dom"/>
</dbReference>
<protein>
    <submittedName>
        <fullName evidence="12">DEAD/DEAH box helicase</fullName>
    </submittedName>
</protein>
<dbReference type="GO" id="GO:0016787">
    <property type="term" value="F:hydrolase activity"/>
    <property type="evidence" value="ECO:0007669"/>
    <property type="project" value="UniProtKB-KW"/>
</dbReference>
<dbReference type="EMBL" id="JACXWD010000006">
    <property type="protein sequence ID" value="MBD3867089.1"/>
    <property type="molecule type" value="Genomic_DNA"/>
</dbReference>
<dbReference type="PROSITE" id="PS51192">
    <property type="entry name" value="HELICASE_ATP_BIND_1"/>
    <property type="match status" value="1"/>
</dbReference>
<dbReference type="Proteomes" id="UP000648239">
    <property type="component" value="Unassembled WGS sequence"/>
</dbReference>
<dbReference type="GO" id="GO:0003724">
    <property type="term" value="F:RNA helicase activity"/>
    <property type="evidence" value="ECO:0007669"/>
    <property type="project" value="InterPro"/>
</dbReference>
<dbReference type="InterPro" id="IPR027417">
    <property type="entry name" value="P-loop_NTPase"/>
</dbReference>
<dbReference type="SUPFAM" id="SSF52540">
    <property type="entry name" value="P-loop containing nucleoside triphosphate hydrolases"/>
    <property type="match status" value="1"/>
</dbReference>
<comment type="caution">
    <text evidence="12">The sequence shown here is derived from an EMBL/GenBank/DDBJ whole genome shotgun (WGS) entry which is preliminary data.</text>
</comment>
<dbReference type="PROSITE" id="PS00039">
    <property type="entry name" value="DEAD_ATP_HELICASE"/>
    <property type="match status" value="1"/>
</dbReference>
<accession>A0A8J6XZ86</accession>
<keyword evidence="2 7" id="KW-0378">Hydrolase</keyword>
<proteinExistence type="inferred from homology"/>
<dbReference type="Pfam" id="PF00271">
    <property type="entry name" value="Helicase_C"/>
    <property type="match status" value="1"/>
</dbReference>
<reference evidence="12 13" key="1">
    <citation type="submission" date="2020-08" db="EMBL/GenBank/DDBJ databases">
        <title>Acidobacteriota in marine sediments use diverse sulfur dissimilation pathways.</title>
        <authorList>
            <person name="Wasmund K."/>
        </authorList>
    </citation>
    <scope>NUCLEOTIDE SEQUENCE [LARGE SCALE GENOMIC DNA]</scope>
    <source>
        <strain evidence="12">MAG AM4</strain>
    </source>
</reference>
<name>A0A8J6XZ86_9BACT</name>
<dbReference type="PANTHER" id="PTHR47959:SF1">
    <property type="entry name" value="ATP-DEPENDENT RNA HELICASE DBPA"/>
    <property type="match status" value="1"/>
</dbReference>
<feature type="short sequence motif" description="Q motif" evidence="6">
    <location>
        <begin position="1"/>
        <end position="29"/>
    </location>
</feature>
<dbReference type="GO" id="GO:0003676">
    <property type="term" value="F:nucleic acid binding"/>
    <property type="evidence" value="ECO:0007669"/>
    <property type="project" value="InterPro"/>
</dbReference>
<evidence type="ECO:0000256" key="7">
    <source>
        <dbReference type="RuleBase" id="RU000492"/>
    </source>
</evidence>
<feature type="domain" description="DEAD-box RNA helicase Q" evidence="11">
    <location>
        <begin position="1"/>
        <end position="29"/>
    </location>
</feature>
<evidence type="ECO:0000256" key="2">
    <source>
        <dbReference type="ARBA" id="ARBA00022801"/>
    </source>
</evidence>
<dbReference type="CDD" id="cd18787">
    <property type="entry name" value="SF2_C_DEAD"/>
    <property type="match status" value="1"/>
</dbReference>
<evidence type="ECO:0000256" key="3">
    <source>
        <dbReference type="ARBA" id="ARBA00022806"/>
    </source>
</evidence>
<feature type="domain" description="Helicase C-terminal" evidence="10">
    <location>
        <begin position="225"/>
        <end position="373"/>
    </location>
</feature>
<keyword evidence="3 7" id="KW-0347">Helicase</keyword>
<dbReference type="PROSITE" id="PS51195">
    <property type="entry name" value="Q_MOTIF"/>
    <property type="match status" value="1"/>
</dbReference>
<dbReference type="AlphaFoldDB" id="A0A8J6XZ86"/>
<dbReference type="PANTHER" id="PTHR47959">
    <property type="entry name" value="ATP-DEPENDENT RNA HELICASE RHLE-RELATED"/>
    <property type="match status" value="1"/>
</dbReference>
<evidence type="ECO:0000256" key="8">
    <source>
        <dbReference type="SAM" id="MobiDB-lite"/>
    </source>
</evidence>
<evidence type="ECO:0000259" key="11">
    <source>
        <dbReference type="PROSITE" id="PS51195"/>
    </source>
</evidence>
<feature type="compositionally biased region" description="Basic and acidic residues" evidence="8">
    <location>
        <begin position="412"/>
        <end position="422"/>
    </location>
</feature>
<feature type="region of interest" description="Disordered" evidence="8">
    <location>
        <begin position="371"/>
        <end position="422"/>
    </location>
</feature>
<evidence type="ECO:0000313" key="13">
    <source>
        <dbReference type="Proteomes" id="UP000648239"/>
    </source>
</evidence>
<dbReference type="InterPro" id="IPR001650">
    <property type="entry name" value="Helicase_C-like"/>
</dbReference>
<comment type="similarity">
    <text evidence="5 7">Belongs to the DEAD box helicase family.</text>
</comment>
<evidence type="ECO:0000256" key="6">
    <source>
        <dbReference type="PROSITE-ProRule" id="PRU00552"/>
    </source>
</evidence>
<dbReference type="SMART" id="SM00490">
    <property type="entry name" value="HELICc"/>
    <property type="match status" value="1"/>
</dbReference>
<evidence type="ECO:0000256" key="4">
    <source>
        <dbReference type="ARBA" id="ARBA00022840"/>
    </source>
</evidence>
<evidence type="ECO:0000259" key="9">
    <source>
        <dbReference type="PROSITE" id="PS51192"/>
    </source>
</evidence>
<evidence type="ECO:0000259" key="10">
    <source>
        <dbReference type="PROSITE" id="PS51194"/>
    </source>
</evidence>
<evidence type="ECO:0000256" key="5">
    <source>
        <dbReference type="ARBA" id="ARBA00038437"/>
    </source>
</evidence>
<keyword evidence="1 7" id="KW-0547">Nucleotide-binding</keyword>
<dbReference type="CDD" id="cd00268">
    <property type="entry name" value="DEADc"/>
    <property type="match status" value="1"/>
</dbReference>
<dbReference type="GO" id="GO:0005524">
    <property type="term" value="F:ATP binding"/>
    <property type="evidence" value="ECO:0007669"/>
    <property type="project" value="UniProtKB-KW"/>
</dbReference>
<evidence type="ECO:0000313" key="12">
    <source>
        <dbReference type="EMBL" id="MBD3867089.1"/>
    </source>
</evidence>
<dbReference type="InterPro" id="IPR014014">
    <property type="entry name" value="RNA_helicase_DEAD_Q_motif"/>
</dbReference>
<dbReference type="GO" id="GO:0005829">
    <property type="term" value="C:cytosol"/>
    <property type="evidence" value="ECO:0007669"/>
    <property type="project" value="TreeGrafter"/>
</dbReference>
<gene>
    <name evidence="12" type="ORF">IFK94_03105</name>
</gene>
<dbReference type="InterPro" id="IPR000629">
    <property type="entry name" value="RNA-helicase_DEAD-box_CS"/>
</dbReference>
<keyword evidence="4 7" id="KW-0067">ATP-binding</keyword>
<dbReference type="Gene3D" id="3.40.50.300">
    <property type="entry name" value="P-loop containing nucleotide triphosphate hydrolases"/>
    <property type="match status" value="2"/>
</dbReference>
<dbReference type="Pfam" id="PF00270">
    <property type="entry name" value="DEAD"/>
    <property type="match status" value="1"/>
</dbReference>
<sequence length="422" mass="46611">MKFKDLELRPEIMLGLSEAGYDTPTPIQEKAIPVLLTGRDLIGIAETGTGKTLAFLLPFFQQLKPDVHDPQAVIVLPTRELAMQVAGEAERFGKHLGVRVVLAYGGTSTHDQRRLLTEGCDLLVATPGRLLDFVNSAWLSLRKVRYLILDEADRMLDMGFINDIDAILRKTPMSRQTMLFSATFPDAIKNLVDRFMLDPEMIRMHTGTKVKASVEHLFYPVAQDQKVQLMLEVLRREKPGKALIFSSTREGTSELASHLRRRSYSVTSLSSLLSQANRERALDSFRSGDSPILVATDVAARGLDIDDIDLVINFDPPMTASDYVHRIGRTGRAEKSGKAVTFVGEMDGRRAADIETLLGLKVERISLEGFNYKPIPDRPRGRPRSGPPSRRPGRPGDRGKSGSGAPRGNRGGRRDGGGGRRG</sequence>
<feature type="domain" description="Helicase ATP-binding" evidence="9">
    <location>
        <begin position="32"/>
        <end position="202"/>
    </location>
</feature>
<evidence type="ECO:0000256" key="1">
    <source>
        <dbReference type="ARBA" id="ARBA00022741"/>
    </source>
</evidence>
<dbReference type="SMART" id="SM00487">
    <property type="entry name" value="DEXDc"/>
    <property type="match status" value="1"/>
</dbReference>